<proteinExistence type="predicted"/>
<organism evidence="1 2">
    <name type="scientific">Kribbella italica</name>
    <dbReference type="NCBI Taxonomy" id="1540520"/>
    <lineage>
        <taxon>Bacteria</taxon>
        <taxon>Bacillati</taxon>
        <taxon>Actinomycetota</taxon>
        <taxon>Actinomycetes</taxon>
        <taxon>Propionibacteriales</taxon>
        <taxon>Kribbellaceae</taxon>
        <taxon>Kribbella</taxon>
    </lineage>
</organism>
<evidence type="ECO:0000313" key="2">
    <source>
        <dbReference type="Proteomes" id="UP000549971"/>
    </source>
</evidence>
<dbReference type="Proteomes" id="UP000549971">
    <property type="component" value="Unassembled WGS sequence"/>
</dbReference>
<name>A0A7W9MVE9_9ACTN</name>
<comment type="caution">
    <text evidence="1">The sequence shown here is derived from an EMBL/GenBank/DDBJ whole genome shotgun (WGS) entry which is preliminary data.</text>
</comment>
<protein>
    <submittedName>
        <fullName evidence="1">Uncharacterized protein</fullName>
    </submittedName>
</protein>
<evidence type="ECO:0000313" key="1">
    <source>
        <dbReference type="EMBL" id="MBB5837749.1"/>
    </source>
</evidence>
<gene>
    <name evidence="1" type="ORF">HDA39_004483</name>
</gene>
<sequence>MLTLKVTPDDGEPWNVKAHTRDVLVWEKASKGKSFTDLLVSPNLTDLYKVAHIAAKRQQLFSGTLQEFETQTDIEMIGEDEEPDPT</sequence>
<dbReference type="RefSeq" id="WP_184798001.1">
    <property type="nucleotide sequence ID" value="NZ_JACHMY010000001.1"/>
</dbReference>
<dbReference type="EMBL" id="JACHMY010000001">
    <property type="protein sequence ID" value="MBB5837749.1"/>
    <property type="molecule type" value="Genomic_DNA"/>
</dbReference>
<dbReference type="AlphaFoldDB" id="A0A7W9MVE9"/>
<reference evidence="1 2" key="1">
    <citation type="submission" date="2020-08" db="EMBL/GenBank/DDBJ databases">
        <title>Sequencing the genomes of 1000 actinobacteria strains.</title>
        <authorList>
            <person name="Klenk H.-P."/>
        </authorList>
    </citation>
    <scope>NUCLEOTIDE SEQUENCE [LARGE SCALE GENOMIC DNA]</scope>
    <source>
        <strain evidence="1 2">DSM 28967</strain>
    </source>
</reference>
<accession>A0A7W9MVE9</accession>
<keyword evidence="2" id="KW-1185">Reference proteome</keyword>